<dbReference type="Gene3D" id="3.20.20.140">
    <property type="entry name" value="Metal-dependent hydrolases"/>
    <property type="match status" value="1"/>
</dbReference>
<comment type="catalytic activity">
    <reaction evidence="4">
        <text>O-phospho-L-tyrosyl-[protein] + H2O = L-tyrosyl-[protein] + phosphate</text>
        <dbReference type="Rhea" id="RHEA:10684"/>
        <dbReference type="Rhea" id="RHEA-COMP:10136"/>
        <dbReference type="Rhea" id="RHEA-COMP:20101"/>
        <dbReference type="ChEBI" id="CHEBI:15377"/>
        <dbReference type="ChEBI" id="CHEBI:43474"/>
        <dbReference type="ChEBI" id="CHEBI:46858"/>
        <dbReference type="ChEBI" id="CHEBI:61978"/>
        <dbReference type="EC" id="3.1.3.48"/>
    </reaction>
</comment>
<evidence type="ECO:0000256" key="4">
    <source>
        <dbReference type="ARBA" id="ARBA00051722"/>
    </source>
</evidence>
<accession>A0A3S0AEK1</accession>
<evidence type="ECO:0000256" key="3">
    <source>
        <dbReference type="ARBA" id="ARBA00022801"/>
    </source>
</evidence>
<evidence type="ECO:0000256" key="1">
    <source>
        <dbReference type="ARBA" id="ARBA00005750"/>
    </source>
</evidence>
<keyword evidence="3" id="KW-0378">Hydrolase</keyword>
<dbReference type="RefSeq" id="WP_126161776.1">
    <property type="nucleotide sequence ID" value="NZ_RQPJ01000003.1"/>
</dbReference>
<dbReference type="EMBL" id="RQPJ01000003">
    <property type="protein sequence ID" value="RTE53788.1"/>
    <property type="molecule type" value="Genomic_DNA"/>
</dbReference>
<evidence type="ECO:0000313" key="6">
    <source>
        <dbReference type="Proteomes" id="UP000267585"/>
    </source>
</evidence>
<dbReference type="GO" id="GO:0004725">
    <property type="term" value="F:protein tyrosine phosphatase activity"/>
    <property type="evidence" value="ECO:0007669"/>
    <property type="project" value="UniProtKB-EC"/>
</dbReference>
<evidence type="ECO:0000313" key="5">
    <source>
        <dbReference type="EMBL" id="RTE53788.1"/>
    </source>
</evidence>
<comment type="caution">
    <text evidence="5">The sequence shown here is derived from an EMBL/GenBank/DDBJ whole genome shotgun (WGS) entry which is preliminary data.</text>
</comment>
<organism evidence="5 6">
    <name type="scientific">Arenibacter aquaticus</name>
    <dbReference type="NCBI Taxonomy" id="2489054"/>
    <lineage>
        <taxon>Bacteria</taxon>
        <taxon>Pseudomonadati</taxon>
        <taxon>Bacteroidota</taxon>
        <taxon>Flavobacteriia</taxon>
        <taxon>Flavobacteriales</taxon>
        <taxon>Flavobacteriaceae</taxon>
        <taxon>Arenibacter</taxon>
    </lineage>
</organism>
<gene>
    <name evidence="5" type="ORF">EHW67_07580</name>
</gene>
<dbReference type="PIRSF" id="PIRSF016557">
    <property type="entry name" value="Caps_synth_CpsB"/>
    <property type="match status" value="1"/>
</dbReference>
<proteinExistence type="inferred from homology"/>
<sequence length="246" mass="28536">MFSFFSKKKFLVDYLGNFVDIHNHILPGIDDGAKTVTDSVQLIKEFSNLGINKFVATPHIMHNYYPNDKDSIQAAHTKVLDSLLKEKMKNISLDVAAEHMIDANFDIILDKKEVMPLRNRYLLIEMSYLQPSINFDEAIQNIAFHRYFPILAHPERYAFLHLNSSKFMKYKQSGILLQMNLLSLGQYYGKDVQKKAYKLLQNGLIDYVASDVHNLNQLHSLKELEIKSSHIKLLLPVIERTINDFY</sequence>
<reference evidence="5 6" key="1">
    <citation type="submission" date="2018-11" db="EMBL/GenBank/DDBJ databases">
        <title>Arenibacter aquaticus sp.nov., a marine bacterium isolated from surface seawater in the South China Sea.</title>
        <authorList>
            <person name="Guo J."/>
            <person name="Sun J."/>
        </authorList>
    </citation>
    <scope>NUCLEOTIDE SEQUENCE [LARGE SCALE GENOMIC DNA]</scope>
    <source>
        <strain evidence="5 6">GUO666</strain>
    </source>
</reference>
<keyword evidence="6" id="KW-1185">Reference proteome</keyword>
<dbReference type="SUPFAM" id="SSF89550">
    <property type="entry name" value="PHP domain-like"/>
    <property type="match status" value="1"/>
</dbReference>
<dbReference type="PANTHER" id="PTHR39181">
    <property type="entry name" value="TYROSINE-PROTEIN PHOSPHATASE YWQE"/>
    <property type="match status" value="1"/>
</dbReference>
<dbReference type="GO" id="GO:0030145">
    <property type="term" value="F:manganese ion binding"/>
    <property type="evidence" value="ECO:0007669"/>
    <property type="project" value="InterPro"/>
</dbReference>
<dbReference type="InterPro" id="IPR016667">
    <property type="entry name" value="Caps_polysacc_synth_CpsB/CapC"/>
</dbReference>
<dbReference type="Pfam" id="PF19567">
    <property type="entry name" value="CpsB_CapC"/>
    <property type="match status" value="1"/>
</dbReference>
<dbReference type="Proteomes" id="UP000267585">
    <property type="component" value="Unassembled WGS sequence"/>
</dbReference>
<name>A0A3S0AEK1_9FLAO</name>
<dbReference type="PANTHER" id="PTHR39181:SF1">
    <property type="entry name" value="TYROSINE-PROTEIN PHOSPHATASE YWQE"/>
    <property type="match status" value="1"/>
</dbReference>
<evidence type="ECO:0000256" key="2">
    <source>
        <dbReference type="ARBA" id="ARBA00013064"/>
    </source>
</evidence>
<dbReference type="OrthoDB" id="9788539at2"/>
<protein>
    <recommendedName>
        <fullName evidence="2">protein-tyrosine-phosphatase</fullName>
        <ecNumber evidence="2">3.1.3.48</ecNumber>
    </recommendedName>
</protein>
<dbReference type="EC" id="3.1.3.48" evidence="2"/>
<dbReference type="InterPro" id="IPR016195">
    <property type="entry name" value="Pol/histidinol_Pase-like"/>
</dbReference>
<comment type="similarity">
    <text evidence="1">Belongs to the metallo-dependent hydrolases superfamily. CpsB/CapC family.</text>
</comment>
<dbReference type="AlphaFoldDB" id="A0A3S0AEK1"/>